<evidence type="ECO:0000256" key="1">
    <source>
        <dbReference type="ARBA" id="ARBA00001913"/>
    </source>
</evidence>
<reference evidence="11 12" key="1">
    <citation type="submission" date="2020-01" db="EMBL/GenBank/DDBJ databases">
        <title>Ponticoccus aerotolerans gen. nov., sp. nov., an anaerobic bacterium and proposal of Ponticoccusceae fam. nov., Ponticoccusles ord. nov. and Ponticoccuse classis nov. in the phylum Kiritimatiellaeota.</title>
        <authorList>
            <person name="Zhou L.Y."/>
            <person name="Du Z.J."/>
        </authorList>
    </citation>
    <scope>NUCLEOTIDE SEQUENCE [LARGE SCALE GENOMIC DNA]</scope>
    <source>
        <strain evidence="11 12">S-5007</strain>
    </source>
</reference>
<evidence type="ECO:0000256" key="3">
    <source>
        <dbReference type="ARBA" id="ARBA00022723"/>
    </source>
</evidence>
<feature type="region of interest" description="Disordered" evidence="7">
    <location>
        <begin position="506"/>
        <end position="531"/>
    </location>
</feature>
<keyword evidence="5 11" id="KW-0378">Hydrolase</keyword>
<sequence>MKSNLFLLGALAGLAASGASIAAEEKPNILFIAVDDLKPILGCYGDELVKSPNIDRLAAQGTVFLNAHCQQAVCGPSRASLLTGLRPDTTKVWDLKTRIRDILPDVVTLPQYLKENGYTAVGTGKIYDPRSVDSRNANDPASWSRPYVQFGDNPDEEFGCVNPEFVAKVRALKEKGIGKDGALKKRLGGTPPVEIDQDVPDNAYADGRIADTGIALLNELAPKDEPFFIAVGFKKPHLPFVAPKKYADLYKRSQFHLAEVKERPEGAPDFHWQPGWELRNGSYSDIPPIGDGGPIPEDMQITLIHGYYACVSYTDAQVGRLLDALEQSGEADNTIVVLWGDHGWHLGDHGMWCKHTNYEQATHVPLIIADLRKPKGQQSMSVAEFVDVYPTLCELAGLPVPEVLEGDSLVRILEDPSAMVKDAAVSQFPRHVGGHGEIMGYAWRDSRYRYIEWVDGDFYAGKPSGEVIAREFYDYKADPLEQRNLIDNPEYVREINRMQTIAAAYKQQKDQVESKPKPAPAKKQAKQPVESGNNLLLNPGFASGALAPWKLQDQKAPATAVIEADGTLKLEINEAGKQPYHRTLQQPDLKLESDTKYLLQFDMRTDADNGGDIKVSVVHSIDYKAPHYGLMRSETPGAEWTTLQYSFKTKEIDPNDPACLKIHLGNLNSNAFLKNFQLTEAGKKK</sequence>
<evidence type="ECO:0000256" key="6">
    <source>
        <dbReference type="ARBA" id="ARBA00022837"/>
    </source>
</evidence>
<dbReference type="Proteomes" id="UP000464954">
    <property type="component" value="Chromosome"/>
</dbReference>
<dbReference type="InterPro" id="IPR000917">
    <property type="entry name" value="Sulfatase_N"/>
</dbReference>
<gene>
    <name evidence="11" type="ORF">GT409_06410</name>
</gene>
<evidence type="ECO:0000259" key="10">
    <source>
        <dbReference type="Pfam" id="PF02018"/>
    </source>
</evidence>
<dbReference type="AlphaFoldDB" id="A0A6P1M7Q7"/>
<dbReference type="GO" id="GO:0046872">
    <property type="term" value="F:metal ion binding"/>
    <property type="evidence" value="ECO:0007669"/>
    <property type="project" value="UniProtKB-KW"/>
</dbReference>
<feature type="chain" id="PRO_5026892335" evidence="8">
    <location>
        <begin position="23"/>
        <end position="685"/>
    </location>
</feature>
<dbReference type="InterPro" id="IPR024607">
    <property type="entry name" value="Sulfatase_CS"/>
</dbReference>
<dbReference type="GO" id="GO:0005737">
    <property type="term" value="C:cytoplasm"/>
    <property type="evidence" value="ECO:0007669"/>
    <property type="project" value="TreeGrafter"/>
</dbReference>
<dbReference type="Gene3D" id="3.40.720.10">
    <property type="entry name" value="Alkaline Phosphatase, subunit A"/>
    <property type="match status" value="1"/>
</dbReference>
<dbReference type="InterPro" id="IPR003305">
    <property type="entry name" value="CenC_carb-bd"/>
</dbReference>
<evidence type="ECO:0000256" key="4">
    <source>
        <dbReference type="ARBA" id="ARBA00022729"/>
    </source>
</evidence>
<evidence type="ECO:0000259" key="9">
    <source>
        <dbReference type="Pfam" id="PF00884"/>
    </source>
</evidence>
<evidence type="ECO:0000256" key="7">
    <source>
        <dbReference type="SAM" id="MobiDB-lite"/>
    </source>
</evidence>
<protein>
    <submittedName>
        <fullName evidence="11">Sulfatase-like hydrolase/transferase</fullName>
    </submittedName>
</protein>
<keyword evidence="4 8" id="KW-0732">Signal</keyword>
<dbReference type="KEGG" id="taer:GT409_06410"/>
<dbReference type="RefSeq" id="WP_160628081.1">
    <property type="nucleotide sequence ID" value="NZ_CP047593.1"/>
</dbReference>
<comment type="similarity">
    <text evidence="2">Belongs to the sulfatase family.</text>
</comment>
<dbReference type="EMBL" id="CP047593">
    <property type="protein sequence ID" value="QHI69093.1"/>
    <property type="molecule type" value="Genomic_DNA"/>
</dbReference>
<dbReference type="Pfam" id="PF02018">
    <property type="entry name" value="CBM_4_9"/>
    <property type="match status" value="1"/>
</dbReference>
<keyword evidence="12" id="KW-1185">Reference proteome</keyword>
<dbReference type="PANTHER" id="PTHR45953:SF1">
    <property type="entry name" value="IDURONATE 2-SULFATASE"/>
    <property type="match status" value="1"/>
</dbReference>
<evidence type="ECO:0000256" key="8">
    <source>
        <dbReference type="SAM" id="SignalP"/>
    </source>
</evidence>
<feature type="domain" description="Sulfatase N-terminal" evidence="9">
    <location>
        <begin position="27"/>
        <end position="397"/>
    </location>
</feature>
<proteinExistence type="inferred from homology"/>
<feature type="signal peptide" evidence="8">
    <location>
        <begin position="1"/>
        <end position="22"/>
    </location>
</feature>
<dbReference type="PANTHER" id="PTHR45953">
    <property type="entry name" value="IDURONATE 2-SULFATASE"/>
    <property type="match status" value="1"/>
</dbReference>
<dbReference type="SUPFAM" id="SSF49785">
    <property type="entry name" value="Galactose-binding domain-like"/>
    <property type="match status" value="1"/>
</dbReference>
<keyword evidence="3" id="KW-0479">Metal-binding</keyword>
<evidence type="ECO:0000256" key="2">
    <source>
        <dbReference type="ARBA" id="ARBA00008779"/>
    </source>
</evidence>
<dbReference type="Gene3D" id="2.60.120.260">
    <property type="entry name" value="Galactose-binding domain-like"/>
    <property type="match status" value="1"/>
</dbReference>
<organism evidence="11 12">
    <name type="scientific">Tichowtungia aerotolerans</name>
    <dbReference type="NCBI Taxonomy" id="2697043"/>
    <lineage>
        <taxon>Bacteria</taxon>
        <taxon>Pseudomonadati</taxon>
        <taxon>Kiritimatiellota</taxon>
        <taxon>Tichowtungiia</taxon>
        <taxon>Tichowtungiales</taxon>
        <taxon>Tichowtungiaceae</taxon>
        <taxon>Tichowtungia</taxon>
    </lineage>
</organism>
<name>A0A6P1M7Q7_9BACT</name>
<keyword evidence="6" id="KW-0106">Calcium</keyword>
<dbReference type="InterPro" id="IPR017850">
    <property type="entry name" value="Alkaline_phosphatase_core_sf"/>
</dbReference>
<dbReference type="InterPro" id="IPR008979">
    <property type="entry name" value="Galactose-bd-like_sf"/>
</dbReference>
<feature type="compositionally biased region" description="Basic and acidic residues" evidence="7">
    <location>
        <begin position="507"/>
        <end position="516"/>
    </location>
</feature>
<keyword evidence="11" id="KW-0808">Transferase</keyword>
<dbReference type="CDD" id="cd16030">
    <property type="entry name" value="iduronate-2-sulfatase"/>
    <property type="match status" value="1"/>
</dbReference>
<evidence type="ECO:0000313" key="11">
    <source>
        <dbReference type="EMBL" id="QHI69093.1"/>
    </source>
</evidence>
<feature type="domain" description="CBM-cenC" evidence="10">
    <location>
        <begin position="533"/>
        <end position="664"/>
    </location>
</feature>
<accession>A0A6P1M7Q7</accession>
<dbReference type="Pfam" id="PF00884">
    <property type="entry name" value="Sulfatase"/>
    <property type="match status" value="1"/>
</dbReference>
<comment type="cofactor">
    <cofactor evidence="1">
        <name>Ca(2+)</name>
        <dbReference type="ChEBI" id="CHEBI:29108"/>
    </cofactor>
</comment>
<evidence type="ECO:0000256" key="5">
    <source>
        <dbReference type="ARBA" id="ARBA00022801"/>
    </source>
</evidence>
<dbReference type="InterPro" id="IPR035874">
    <property type="entry name" value="IDS"/>
</dbReference>
<dbReference type="PROSITE" id="PS00523">
    <property type="entry name" value="SULFATASE_1"/>
    <property type="match status" value="1"/>
</dbReference>
<dbReference type="GO" id="GO:0016740">
    <property type="term" value="F:transferase activity"/>
    <property type="evidence" value="ECO:0007669"/>
    <property type="project" value="UniProtKB-KW"/>
</dbReference>
<evidence type="ECO:0000313" key="12">
    <source>
        <dbReference type="Proteomes" id="UP000464954"/>
    </source>
</evidence>
<dbReference type="GO" id="GO:0016798">
    <property type="term" value="F:hydrolase activity, acting on glycosyl bonds"/>
    <property type="evidence" value="ECO:0007669"/>
    <property type="project" value="InterPro"/>
</dbReference>
<dbReference type="SUPFAM" id="SSF53649">
    <property type="entry name" value="Alkaline phosphatase-like"/>
    <property type="match status" value="1"/>
</dbReference>
<dbReference type="GO" id="GO:0004423">
    <property type="term" value="F:iduronate-2-sulfatase activity"/>
    <property type="evidence" value="ECO:0007669"/>
    <property type="project" value="InterPro"/>
</dbReference>